<feature type="compositionally biased region" description="Acidic residues" evidence="1">
    <location>
        <begin position="50"/>
        <end position="59"/>
    </location>
</feature>
<feature type="domain" description="Transcription factor CBF/NF-Y/archaeal histone" evidence="2">
    <location>
        <begin position="179"/>
        <end position="234"/>
    </location>
</feature>
<feature type="region of interest" description="Disordered" evidence="1">
    <location>
        <begin position="251"/>
        <end position="316"/>
    </location>
</feature>
<sequence length="316" mass="33620">MLEETYDEFSELVQQDAALLPPSTSHTVANLAAASADDDENLNGQRGGDDDSDDANDFDQVETDVVVNEADAFINEEMGDGEEGDRRVVDVSDADEGDDDFDDADPDVTEVADAATDERGGAGGDEENDVELVHVGASSSSATTKTKSSSSLHHHEPSAPHFAISRIKALFKFANEASMREMGSETQCILSTEAAATLSEALELMIGDMVNAGLGETQRKDKKTLTCDDISFVVSQLDRYSFLSEVIPPHPTAAKHRPVSAAAAAASRGAEHATEQHQQKPTAAAPRARRAQPNPAPQGGGPQRQLKLNFGSRQQS</sequence>
<dbReference type="SUPFAM" id="SSF47113">
    <property type="entry name" value="Histone-fold"/>
    <property type="match status" value="1"/>
</dbReference>
<feature type="compositionally biased region" description="Low complexity" evidence="1">
    <location>
        <begin position="137"/>
        <end position="151"/>
    </location>
</feature>
<proteinExistence type="predicted"/>
<gene>
    <name evidence="3" type="ORF">BSAL_56860</name>
</gene>
<dbReference type="InterPro" id="IPR003958">
    <property type="entry name" value="CBFA_NFYB_domain"/>
</dbReference>
<dbReference type="EMBL" id="CYKH01000203">
    <property type="protein sequence ID" value="CUE85295.1"/>
    <property type="molecule type" value="Genomic_DNA"/>
</dbReference>
<evidence type="ECO:0000313" key="3">
    <source>
        <dbReference type="EMBL" id="CUE85295.1"/>
    </source>
</evidence>
<dbReference type="VEuPathDB" id="TriTrypDB:BSAL_56860"/>
<evidence type="ECO:0000256" key="1">
    <source>
        <dbReference type="SAM" id="MobiDB-lite"/>
    </source>
</evidence>
<feature type="region of interest" description="Disordered" evidence="1">
    <location>
        <begin position="136"/>
        <end position="158"/>
    </location>
</feature>
<evidence type="ECO:0000259" key="2">
    <source>
        <dbReference type="Pfam" id="PF00808"/>
    </source>
</evidence>
<evidence type="ECO:0000313" key="4">
    <source>
        <dbReference type="Proteomes" id="UP000051952"/>
    </source>
</evidence>
<keyword evidence="4" id="KW-1185">Reference proteome</keyword>
<dbReference type="OrthoDB" id="636685at2759"/>
<accession>A0A0S4IJG8</accession>
<feature type="region of interest" description="Disordered" evidence="1">
    <location>
        <begin position="33"/>
        <end position="59"/>
    </location>
</feature>
<dbReference type="Proteomes" id="UP000051952">
    <property type="component" value="Unassembled WGS sequence"/>
</dbReference>
<name>A0A0S4IJG8_BODSA</name>
<dbReference type="Pfam" id="PF00808">
    <property type="entry name" value="CBFD_NFYB_HMF"/>
    <property type="match status" value="1"/>
</dbReference>
<dbReference type="Gene3D" id="1.10.20.10">
    <property type="entry name" value="Histone, subunit A"/>
    <property type="match status" value="1"/>
</dbReference>
<protein>
    <recommendedName>
        <fullName evidence="2">Transcription factor CBF/NF-Y/archaeal histone domain-containing protein</fullName>
    </recommendedName>
</protein>
<feature type="compositionally biased region" description="Low complexity" evidence="1">
    <location>
        <begin position="259"/>
        <end position="268"/>
    </location>
</feature>
<dbReference type="OMA" id="FINEEMG"/>
<organism evidence="3 4">
    <name type="scientific">Bodo saltans</name>
    <name type="common">Flagellated protozoan</name>
    <dbReference type="NCBI Taxonomy" id="75058"/>
    <lineage>
        <taxon>Eukaryota</taxon>
        <taxon>Discoba</taxon>
        <taxon>Euglenozoa</taxon>
        <taxon>Kinetoplastea</taxon>
        <taxon>Metakinetoplastina</taxon>
        <taxon>Eubodonida</taxon>
        <taxon>Bodonidae</taxon>
        <taxon>Bodo</taxon>
    </lineage>
</organism>
<feature type="compositionally biased region" description="Basic and acidic residues" evidence="1">
    <location>
        <begin position="269"/>
        <end position="278"/>
    </location>
</feature>
<dbReference type="AlphaFoldDB" id="A0A0S4IJG8"/>
<reference evidence="4" key="1">
    <citation type="submission" date="2015-09" db="EMBL/GenBank/DDBJ databases">
        <authorList>
            <consortium name="Pathogen Informatics"/>
        </authorList>
    </citation>
    <scope>NUCLEOTIDE SEQUENCE [LARGE SCALE GENOMIC DNA]</scope>
    <source>
        <strain evidence="4">Lake Konstanz</strain>
    </source>
</reference>
<dbReference type="InterPro" id="IPR009072">
    <property type="entry name" value="Histone-fold"/>
</dbReference>
<dbReference type="GO" id="GO:0046982">
    <property type="term" value="F:protein heterodimerization activity"/>
    <property type="evidence" value="ECO:0007669"/>
    <property type="project" value="InterPro"/>
</dbReference>